<feature type="region of interest" description="Disordered" evidence="1">
    <location>
        <begin position="358"/>
        <end position="392"/>
    </location>
</feature>
<proteinExistence type="predicted"/>
<dbReference type="InterPro" id="IPR008969">
    <property type="entry name" value="CarboxyPept-like_regulatory"/>
</dbReference>
<protein>
    <submittedName>
        <fullName evidence="2">DUF5686 and carboxypeptidase regulatory-like domain-containing protein</fullName>
    </submittedName>
</protein>
<feature type="compositionally biased region" description="Basic and acidic residues" evidence="1">
    <location>
        <begin position="360"/>
        <end position="377"/>
    </location>
</feature>
<dbReference type="EMBL" id="BAABHA010000001">
    <property type="protein sequence ID" value="GAA4371534.1"/>
    <property type="molecule type" value="Genomic_DNA"/>
</dbReference>
<sequence>MVGTAARAGVVRGRLTDGQGAPLSFANVAVKNAAHSTAANEEGRYQLKLPAGSHTLVFQYVGFRTRFEEVRVAGGDTATVLDVTLQAENYQLNEVVVRGSDRDPAYTLVQHAINWRPYYQREVAAYQARTYLKSVFGLNEMPSKVMGIAVDFNEKGTDPKVLYLEETVTELRYQRPGPAQERMISTRVSGRRQNFGGGRAANQFNFYQNQQRVQVITQSMVSPIADGAMQYYRYELVGTSQQAGLTLHKIKVAPRHARTPGYTGFIYLVDGTWRLHSVALEVNKALLKDSYESLRVEQQMMPAPGAPAVWVLQSQKLHVGFSFMGFKGQGTTQTVFLNYRNVAATYAARPAEQPVTVARPGRETPEEARKQRPELSKLTEQPRVPLPTDSLPPLRRGEIMRIETGANERSAAYWDALRPVPLTADEQRDYHSRDSIEIRHSSRAYLDSVDRAGNKVGLRKLLMGHEFRNSFRQRSFRTVPLYEGLQYNTVEGVVLQVAGTYQQRYPDGRSFSLTPSLRYGAAARLLSPRLEGSYFFQPQRRSALSVGVGRTIADFNDRTQLTPLHNSLYTLLDGRNYAKLFQQDALWLGYATDLAPGLRVETALRYADRQLLINHTAAALRDVPNRAFTPNHPVAAELRPSQLIGRSQALTFAADLAWKPAQRYISRPNGVVLLASRYPTFRLGLRQGLGGVLGSDVRFTRLEAGLSHTQNLGVLGRGQVSATAGTFAGTPKLQFMDYRHFTGNRALLAADFGQFQLLDYYRFSTRKYFAEGHYQHFFQGLLLNKVPLFNRLKLQEVASAHYLYTPTLGHYAEVGAGLQRDFLIGSVRADVLTTALPGTSQARSTGVRLRIGRNF</sequence>
<comment type="caution">
    <text evidence="2">The sequence shown here is derived from an EMBL/GenBank/DDBJ whole genome shotgun (WGS) entry which is preliminary data.</text>
</comment>
<evidence type="ECO:0000313" key="3">
    <source>
        <dbReference type="Proteomes" id="UP001500454"/>
    </source>
</evidence>
<evidence type="ECO:0000256" key="1">
    <source>
        <dbReference type="SAM" id="MobiDB-lite"/>
    </source>
</evidence>
<dbReference type="Proteomes" id="UP001500454">
    <property type="component" value="Unassembled WGS sequence"/>
</dbReference>
<dbReference type="InterPro" id="IPR043741">
    <property type="entry name" value="DUF5686"/>
</dbReference>
<dbReference type="Pfam" id="PF13715">
    <property type="entry name" value="CarbopepD_reg_2"/>
    <property type="match status" value="1"/>
</dbReference>
<gene>
    <name evidence="2" type="ORF">GCM10023186_00040</name>
</gene>
<keyword evidence="3" id="KW-1185">Reference proteome</keyword>
<dbReference type="SUPFAM" id="SSF49464">
    <property type="entry name" value="Carboxypeptidase regulatory domain-like"/>
    <property type="match status" value="1"/>
</dbReference>
<reference evidence="3" key="1">
    <citation type="journal article" date="2019" name="Int. J. Syst. Evol. Microbiol.">
        <title>The Global Catalogue of Microorganisms (GCM) 10K type strain sequencing project: providing services to taxonomists for standard genome sequencing and annotation.</title>
        <authorList>
            <consortium name="The Broad Institute Genomics Platform"/>
            <consortium name="The Broad Institute Genome Sequencing Center for Infectious Disease"/>
            <person name="Wu L."/>
            <person name="Ma J."/>
        </authorList>
    </citation>
    <scope>NUCLEOTIDE SEQUENCE [LARGE SCALE GENOMIC DNA]</scope>
    <source>
        <strain evidence="3">JCM 17924</strain>
    </source>
</reference>
<name>A0ABP8IT29_9BACT</name>
<dbReference type="Pfam" id="PF18939">
    <property type="entry name" value="DUF5686"/>
    <property type="match status" value="1"/>
</dbReference>
<evidence type="ECO:0000313" key="2">
    <source>
        <dbReference type="EMBL" id="GAA4371534.1"/>
    </source>
</evidence>
<accession>A0ABP8IT29</accession>
<dbReference type="Gene3D" id="2.60.40.1120">
    <property type="entry name" value="Carboxypeptidase-like, regulatory domain"/>
    <property type="match status" value="1"/>
</dbReference>
<organism evidence="2 3">
    <name type="scientific">Hymenobacter koreensis</name>
    <dbReference type="NCBI Taxonomy" id="1084523"/>
    <lineage>
        <taxon>Bacteria</taxon>
        <taxon>Pseudomonadati</taxon>
        <taxon>Bacteroidota</taxon>
        <taxon>Cytophagia</taxon>
        <taxon>Cytophagales</taxon>
        <taxon>Hymenobacteraceae</taxon>
        <taxon>Hymenobacter</taxon>
    </lineage>
</organism>